<dbReference type="InterPro" id="IPR002347">
    <property type="entry name" value="SDR_fam"/>
</dbReference>
<dbReference type="InterPro" id="IPR036291">
    <property type="entry name" value="NAD(P)-bd_dom_sf"/>
</dbReference>
<sequence>MTRHAIYPSLEGKVVLVTGGAEGIGAATVELFARQGSRVLFMDISRTSAQKTIDHIASLTPQPGAPPITTPVFCYCDITDLPSIQATTFKILSEYGIINILINNAAATGSGARRSTADVTPESWDFSINANFRHVFFLTQAVLPAMKKAGGGSIVNLGSITWRIPDPGQPVYAACKAAIMGLTRVQGREVGGDNIRVNSVMPGAIATRRQREEVLTDEYRETVMRNQSLQRDLEPEEVAKVIVFLGSDEASAVTGSTYTVDGGWCSDP</sequence>
<protein>
    <submittedName>
        <fullName evidence="4">Uncharacterized protein</fullName>
    </submittedName>
</protein>
<dbReference type="Gene3D" id="3.40.50.720">
    <property type="entry name" value="NAD(P)-binding Rossmann-like Domain"/>
    <property type="match status" value="1"/>
</dbReference>
<proteinExistence type="inferred from homology"/>
<reference evidence="4" key="1">
    <citation type="submission" date="2022-12" db="EMBL/GenBank/DDBJ databases">
        <authorList>
            <person name="Petersen C."/>
        </authorList>
    </citation>
    <scope>NUCLEOTIDE SEQUENCE</scope>
    <source>
        <strain evidence="4">IBT 21472</strain>
    </source>
</reference>
<dbReference type="PRINTS" id="PR00080">
    <property type="entry name" value="SDRFAMILY"/>
</dbReference>
<dbReference type="FunFam" id="3.40.50.720:FF:000084">
    <property type="entry name" value="Short-chain dehydrogenase reductase"/>
    <property type="match status" value="1"/>
</dbReference>
<organism evidence="4 5">
    <name type="scientific">Penicillium atrosanguineum</name>
    <dbReference type="NCBI Taxonomy" id="1132637"/>
    <lineage>
        <taxon>Eukaryota</taxon>
        <taxon>Fungi</taxon>
        <taxon>Dikarya</taxon>
        <taxon>Ascomycota</taxon>
        <taxon>Pezizomycotina</taxon>
        <taxon>Eurotiomycetes</taxon>
        <taxon>Eurotiomycetidae</taxon>
        <taxon>Eurotiales</taxon>
        <taxon>Aspergillaceae</taxon>
        <taxon>Penicillium</taxon>
    </lineage>
</organism>
<evidence type="ECO:0000256" key="2">
    <source>
        <dbReference type="ARBA" id="ARBA00022857"/>
    </source>
</evidence>
<dbReference type="GO" id="GO:0016491">
    <property type="term" value="F:oxidoreductase activity"/>
    <property type="evidence" value="ECO:0007669"/>
    <property type="project" value="UniProtKB-KW"/>
</dbReference>
<evidence type="ECO:0000256" key="3">
    <source>
        <dbReference type="ARBA" id="ARBA00023002"/>
    </source>
</evidence>
<dbReference type="CDD" id="cd05233">
    <property type="entry name" value="SDR_c"/>
    <property type="match status" value="1"/>
</dbReference>
<dbReference type="PANTHER" id="PTHR24321:SF8">
    <property type="entry name" value="ESTRADIOL 17-BETA-DEHYDROGENASE 8-RELATED"/>
    <property type="match status" value="1"/>
</dbReference>
<evidence type="ECO:0000313" key="5">
    <source>
        <dbReference type="Proteomes" id="UP001147746"/>
    </source>
</evidence>
<dbReference type="SUPFAM" id="SSF51735">
    <property type="entry name" value="NAD(P)-binding Rossmann-fold domains"/>
    <property type="match status" value="1"/>
</dbReference>
<dbReference type="Proteomes" id="UP001147746">
    <property type="component" value="Unassembled WGS sequence"/>
</dbReference>
<keyword evidence="2" id="KW-0521">NADP</keyword>
<dbReference type="OrthoDB" id="47007at2759"/>
<comment type="similarity">
    <text evidence="1">Belongs to the short-chain dehydrogenases/reductases (SDR) family.</text>
</comment>
<comment type="caution">
    <text evidence="4">The sequence shown here is derived from an EMBL/GenBank/DDBJ whole genome shotgun (WGS) entry which is preliminary data.</text>
</comment>
<keyword evidence="5" id="KW-1185">Reference proteome</keyword>
<accession>A0A9W9H358</accession>
<dbReference type="InterPro" id="IPR020904">
    <property type="entry name" value="Sc_DH/Rdtase_CS"/>
</dbReference>
<reference evidence="4" key="2">
    <citation type="journal article" date="2023" name="IMA Fungus">
        <title>Comparative genomic study of the Penicillium genus elucidates a diverse pangenome and 15 lateral gene transfer events.</title>
        <authorList>
            <person name="Petersen C."/>
            <person name="Sorensen T."/>
            <person name="Nielsen M.R."/>
            <person name="Sondergaard T.E."/>
            <person name="Sorensen J.L."/>
            <person name="Fitzpatrick D.A."/>
            <person name="Frisvad J.C."/>
            <person name="Nielsen K.L."/>
        </authorList>
    </citation>
    <scope>NUCLEOTIDE SEQUENCE</scope>
    <source>
        <strain evidence="4">IBT 21472</strain>
    </source>
</reference>
<dbReference type="Pfam" id="PF13561">
    <property type="entry name" value="adh_short_C2"/>
    <property type="match status" value="1"/>
</dbReference>
<keyword evidence="3" id="KW-0560">Oxidoreductase</keyword>
<dbReference type="PRINTS" id="PR00081">
    <property type="entry name" value="GDHRDH"/>
</dbReference>
<dbReference type="AlphaFoldDB" id="A0A9W9H358"/>
<dbReference type="PANTHER" id="PTHR24321">
    <property type="entry name" value="DEHYDROGENASES, SHORT CHAIN"/>
    <property type="match status" value="1"/>
</dbReference>
<dbReference type="EMBL" id="JAPZBO010000009">
    <property type="protein sequence ID" value="KAJ5302866.1"/>
    <property type="molecule type" value="Genomic_DNA"/>
</dbReference>
<name>A0A9W9H358_9EURO</name>
<evidence type="ECO:0000313" key="4">
    <source>
        <dbReference type="EMBL" id="KAJ5302866.1"/>
    </source>
</evidence>
<evidence type="ECO:0000256" key="1">
    <source>
        <dbReference type="ARBA" id="ARBA00006484"/>
    </source>
</evidence>
<gene>
    <name evidence="4" type="ORF">N7476_009665</name>
</gene>
<dbReference type="PROSITE" id="PS00061">
    <property type="entry name" value="ADH_SHORT"/>
    <property type="match status" value="1"/>
</dbReference>